<reference evidence="1" key="1">
    <citation type="submission" date="2023-10" db="EMBL/GenBank/DDBJ databases">
        <authorList>
            <person name="Chen Y."/>
            <person name="Shah S."/>
            <person name="Dougan E. K."/>
            <person name="Thang M."/>
            <person name="Chan C."/>
        </authorList>
    </citation>
    <scope>NUCLEOTIDE SEQUENCE [LARGE SCALE GENOMIC DNA]</scope>
</reference>
<name>A0ABN9YD33_9DINO</name>
<feature type="non-terminal residue" evidence="1">
    <location>
        <position position="1"/>
    </location>
</feature>
<proteinExistence type="predicted"/>
<organism evidence="1 2">
    <name type="scientific">Prorocentrum cordatum</name>
    <dbReference type="NCBI Taxonomy" id="2364126"/>
    <lineage>
        <taxon>Eukaryota</taxon>
        <taxon>Sar</taxon>
        <taxon>Alveolata</taxon>
        <taxon>Dinophyceae</taxon>
        <taxon>Prorocentrales</taxon>
        <taxon>Prorocentraceae</taxon>
        <taxon>Prorocentrum</taxon>
    </lineage>
</organism>
<gene>
    <name evidence="1" type="ORF">PCOR1329_LOCUS84288</name>
</gene>
<protein>
    <submittedName>
        <fullName evidence="1">Uncharacterized protein</fullName>
    </submittedName>
</protein>
<sequence>SQPGPIDNFEHLCPHGKLGSSSSELAAEPFMPISRSVFQELVQKYGGGPAVRALEVCP</sequence>
<feature type="non-terminal residue" evidence="1">
    <location>
        <position position="58"/>
    </location>
</feature>
<evidence type="ECO:0000313" key="1">
    <source>
        <dbReference type="EMBL" id="CAK0910023.1"/>
    </source>
</evidence>
<comment type="caution">
    <text evidence="1">The sequence shown here is derived from an EMBL/GenBank/DDBJ whole genome shotgun (WGS) entry which is preliminary data.</text>
</comment>
<dbReference type="Proteomes" id="UP001189429">
    <property type="component" value="Unassembled WGS sequence"/>
</dbReference>
<dbReference type="InterPro" id="IPR035927">
    <property type="entry name" value="DUSP-like_sf"/>
</dbReference>
<evidence type="ECO:0000313" key="2">
    <source>
        <dbReference type="Proteomes" id="UP001189429"/>
    </source>
</evidence>
<dbReference type="SUPFAM" id="SSF143791">
    <property type="entry name" value="DUSP-like"/>
    <property type="match status" value="1"/>
</dbReference>
<accession>A0ABN9YD33</accession>
<dbReference type="EMBL" id="CAUYUJ010022305">
    <property type="protein sequence ID" value="CAK0910023.1"/>
    <property type="molecule type" value="Genomic_DNA"/>
</dbReference>
<keyword evidence="2" id="KW-1185">Reference proteome</keyword>